<keyword evidence="1" id="KW-0285">Flavoprotein</keyword>
<evidence type="ECO:0000256" key="2">
    <source>
        <dbReference type="ARBA" id="ARBA00023002"/>
    </source>
</evidence>
<feature type="domain" description="NADH:flavin oxidoreductase/NADH oxidase N-terminal" evidence="3">
    <location>
        <begin position="3"/>
        <end position="334"/>
    </location>
</feature>
<dbReference type="EMBL" id="FR695875">
    <property type="protein sequence ID" value="CBX30419.1"/>
    <property type="molecule type" value="Genomic_DNA"/>
</dbReference>
<dbReference type="InterPro" id="IPR013785">
    <property type="entry name" value="Aldolase_TIM"/>
</dbReference>
<dbReference type="AlphaFoldDB" id="E1YIM5"/>
<dbReference type="SUPFAM" id="SSF51395">
    <property type="entry name" value="FMN-linked oxidoreductases"/>
    <property type="match status" value="1"/>
</dbReference>
<organism evidence="4">
    <name type="scientific">uncultured Desulfobacterium sp</name>
    <dbReference type="NCBI Taxonomy" id="201089"/>
    <lineage>
        <taxon>Bacteria</taxon>
        <taxon>Pseudomonadati</taxon>
        <taxon>Thermodesulfobacteriota</taxon>
        <taxon>Desulfobacteria</taxon>
        <taxon>Desulfobacterales</taxon>
        <taxon>Desulfobacteriaceae</taxon>
        <taxon>Desulfobacterium</taxon>
        <taxon>environmental samples</taxon>
    </lineage>
</organism>
<name>E1YIM5_9BACT</name>
<dbReference type="InterPro" id="IPR051799">
    <property type="entry name" value="NADH_flavin_oxidoreductase"/>
</dbReference>
<dbReference type="CDD" id="cd02803">
    <property type="entry name" value="OYE_like_FMN_family"/>
    <property type="match status" value="1"/>
</dbReference>
<dbReference type="Gene3D" id="3.20.20.70">
    <property type="entry name" value="Aldolase class I"/>
    <property type="match status" value="1"/>
</dbReference>
<keyword evidence="2" id="KW-0560">Oxidoreductase</keyword>
<dbReference type="InterPro" id="IPR001155">
    <property type="entry name" value="OxRdtase_FMN_N"/>
</dbReference>
<accession>E1YIM5</accession>
<evidence type="ECO:0000256" key="1">
    <source>
        <dbReference type="ARBA" id="ARBA00022630"/>
    </source>
</evidence>
<dbReference type="GO" id="GO:0016491">
    <property type="term" value="F:oxidoreductase activity"/>
    <property type="evidence" value="ECO:0007669"/>
    <property type="project" value="UniProtKB-KW"/>
</dbReference>
<proteinExistence type="predicted"/>
<evidence type="ECO:0000313" key="4">
    <source>
        <dbReference type="EMBL" id="CBX30419.1"/>
    </source>
</evidence>
<reference evidence="4" key="1">
    <citation type="journal article" date="2011" name="Environ. Microbiol.">
        <title>Genomic insights into the metabolic potential of the polycyclic aromatic hydrocarbon degrading sulfate-reducing Deltaproteobacterium N47.</title>
        <authorList>
            <person name="Bergmann F."/>
            <person name="Selesi D."/>
            <person name="Weinmaier T."/>
            <person name="Tischler P."/>
            <person name="Rattei T."/>
            <person name="Meckenstock R.U."/>
        </authorList>
    </citation>
    <scope>NUCLEOTIDE SEQUENCE</scope>
</reference>
<sequence>MTKLFEETSIKGMILANRFVRSATWEGLAENDGRVTAKLIDCMTDLAKGGVGLIISGHAYVQKQGQASFLQLGAYSDDLLSGLTDMADKVHKNNGKIVLQIAHAGYFARTDLTKVPAFAVSDIGKTTKVPYSVLSIPDIKQIVAAFADAANRAKKAGFDGVQIHAAHGYLISQFLSPAYNRRTDEYGGSIENRARILIEVLKSVRNSVGSDYPVMVKMNVADFIENGLELKDSVQAAKMLESEGIDAIELSGGVLTGGKLIPSRKGINSEEKEAYFLKEAKAFREKISVPLILVGGNRSYKMAEKIIAEGTVDYISMCRPLIREPGLINRWKSGDIAKSACISDNQCFGPALAGEGLCCVTEKKQHS</sequence>
<dbReference type="PANTHER" id="PTHR43656:SF2">
    <property type="entry name" value="BINDING OXIDOREDUCTASE, PUTATIVE (AFU_ORTHOLOGUE AFUA_2G08260)-RELATED"/>
    <property type="match status" value="1"/>
</dbReference>
<protein>
    <recommendedName>
        <fullName evidence="3">NADH:flavin oxidoreductase/NADH oxidase N-terminal domain-containing protein</fullName>
    </recommendedName>
</protein>
<dbReference type="GO" id="GO:0010181">
    <property type="term" value="F:FMN binding"/>
    <property type="evidence" value="ECO:0007669"/>
    <property type="project" value="InterPro"/>
</dbReference>
<dbReference type="Pfam" id="PF00724">
    <property type="entry name" value="Oxidored_FMN"/>
    <property type="match status" value="1"/>
</dbReference>
<evidence type="ECO:0000259" key="3">
    <source>
        <dbReference type="Pfam" id="PF00724"/>
    </source>
</evidence>
<dbReference type="PANTHER" id="PTHR43656">
    <property type="entry name" value="BINDING OXIDOREDUCTASE, PUTATIVE (AFU_ORTHOLOGUE AFUA_2G08260)-RELATED"/>
    <property type="match status" value="1"/>
</dbReference>
<gene>
    <name evidence="4" type="ORF">N47_Q17420</name>
</gene>